<protein>
    <submittedName>
        <fullName evidence="1">Uncharacterized protein</fullName>
    </submittedName>
</protein>
<name>A0AC60P0N2_IXOPE</name>
<accession>A0AC60P0N2</accession>
<gene>
    <name evidence="1" type="ORF">HPB47_009997</name>
</gene>
<reference evidence="1 2" key="1">
    <citation type="journal article" date="2020" name="Cell">
        <title>Large-Scale Comparative Analyses of Tick Genomes Elucidate Their Genetic Diversity and Vector Capacities.</title>
        <authorList>
            <consortium name="Tick Genome and Microbiome Consortium (TIGMIC)"/>
            <person name="Jia N."/>
            <person name="Wang J."/>
            <person name="Shi W."/>
            <person name="Du L."/>
            <person name="Sun Y."/>
            <person name="Zhan W."/>
            <person name="Jiang J.F."/>
            <person name="Wang Q."/>
            <person name="Zhang B."/>
            <person name="Ji P."/>
            <person name="Bell-Sakyi L."/>
            <person name="Cui X.M."/>
            <person name="Yuan T.T."/>
            <person name="Jiang B.G."/>
            <person name="Yang W.F."/>
            <person name="Lam T.T."/>
            <person name="Chang Q.C."/>
            <person name="Ding S.J."/>
            <person name="Wang X.J."/>
            <person name="Zhu J.G."/>
            <person name="Ruan X.D."/>
            <person name="Zhao L."/>
            <person name="Wei J.T."/>
            <person name="Ye R.Z."/>
            <person name="Que T.C."/>
            <person name="Du C.H."/>
            <person name="Zhou Y.H."/>
            <person name="Cheng J.X."/>
            <person name="Dai P.F."/>
            <person name="Guo W.B."/>
            <person name="Han X.H."/>
            <person name="Huang E.J."/>
            <person name="Li L.F."/>
            <person name="Wei W."/>
            <person name="Gao Y.C."/>
            <person name="Liu J.Z."/>
            <person name="Shao H.Z."/>
            <person name="Wang X."/>
            <person name="Wang C.C."/>
            <person name="Yang T.C."/>
            <person name="Huo Q.B."/>
            <person name="Li W."/>
            <person name="Chen H.Y."/>
            <person name="Chen S.E."/>
            <person name="Zhou L.G."/>
            <person name="Ni X.B."/>
            <person name="Tian J.H."/>
            <person name="Sheng Y."/>
            <person name="Liu T."/>
            <person name="Pan Y.S."/>
            <person name="Xia L.Y."/>
            <person name="Li J."/>
            <person name="Zhao F."/>
            <person name="Cao W.C."/>
        </authorList>
    </citation>
    <scope>NUCLEOTIDE SEQUENCE [LARGE SCALE GENOMIC DNA]</scope>
    <source>
        <strain evidence="1">Iper-2018</strain>
    </source>
</reference>
<comment type="caution">
    <text evidence="1">The sequence shown here is derived from an EMBL/GenBank/DDBJ whole genome shotgun (WGS) entry which is preliminary data.</text>
</comment>
<sequence>MPPVPRLRDGVGKKRRVPPPSPIQARQGVGPSPAHGQKPESGSGPHIKARARPRPPKKPPYLARLSGRCSAFESFIVKSVASQQPANRWVGPDDDTAWDEVALAKNPIRTAGASLRPRSCSPVTKTRNTRAPSFPPSYEGGEAVASRRGFRGPGPRAQRRPSSDPAPPPSVYVGRVVAGSGPPWWHGRRGGGGDGVVVCVGRLLTSPRLNLHRRRLDPSIMPPPVGTSATPSGMLRTLCRTLGYAWLRRLKKYLRLSAGLVKRLRKLVASLRRLLLLPGAPPPVSSSARGSATSTGSAAGEAGVRGHADEPWCTIAYWELNERVGPLFPVRQPWLHVTFEESAAPPAATPRGGAQDALSLLSLARSKTTPCKEAVARTRAKIGMGVTLLHERDGVWVYNRSEHGVFVTSPTLDGPQVRNLTVFKVPPGYSLRVFDWERARRYCRCPRVASLDGPFDPNAVRISFVKGWGPRYSRQAVTALPCSLELLLRPPAR</sequence>
<dbReference type="EMBL" id="JABSTQ010011317">
    <property type="protein sequence ID" value="KAG0412850.1"/>
    <property type="molecule type" value="Genomic_DNA"/>
</dbReference>
<organism evidence="1 2">
    <name type="scientific">Ixodes persulcatus</name>
    <name type="common">Taiga tick</name>
    <dbReference type="NCBI Taxonomy" id="34615"/>
    <lineage>
        <taxon>Eukaryota</taxon>
        <taxon>Metazoa</taxon>
        <taxon>Ecdysozoa</taxon>
        <taxon>Arthropoda</taxon>
        <taxon>Chelicerata</taxon>
        <taxon>Arachnida</taxon>
        <taxon>Acari</taxon>
        <taxon>Parasitiformes</taxon>
        <taxon>Ixodida</taxon>
        <taxon>Ixodoidea</taxon>
        <taxon>Ixodidae</taxon>
        <taxon>Ixodinae</taxon>
        <taxon>Ixodes</taxon>
    </lineage>
</organism>
<proteinExistence type="predicted"/>
<evidence type="ECO:0000313" key="2">
    <source>
        <dbReference type="Proteomes" id="UP000805193"/>
    </source>
</evidence>
<dbReference type="Proteomes" id="UP000805193">
    <property type="component" value="Unassembled WGS sequence"/>
</dbReference>
<keyword evidence="2" id="KW-1185">Reference proteome</keyword>
<evidence type="ECO:0000313" key="1">
    <source>
        <dbReference type="EMBL" id="KAG0412850.1"/>
    </source>
</evidence>